<evidence type="ECO:0000313" key="2">
    <source>
        <dbReference type="Proteomes" id="UP001202328"/>
    </source>
</evidence>
<dbReference type="AlphaFoldDB" id="A0AAD4XLR6"/>
<keyword evidence="2" id="KW-1185">Reference proteome</keyword>
<sequence>MMMMGPNQMEPCFQTQPPIVGALSHFEQGMMPFDMRPPPAQGMMPLVPRPPPPAQVNNYSLIYYSLSYRLHLLNFFCMCVCSICVSL</sequence>
<accession>A0AAD4XLR6</accession>
<comment type="caution">
    <text evidence="1">The sequence shown here is derived from an EMBL/GenBank/DDBJ whole genome shotgun (WGS) entry which is preliminary data.</text>
</comment>
<name>A0AAD4XLR6_9MAGN</name>
<reference evidence="1" key="1">
    <citation type="submission" date="2022-04" db="EMBL/GenBank/DDBJ databases">
        <title>A functionally conserved STORR gene fusion in Papaver species that diverged 16.8 million years ago.</title>
        <authorList>
            <person name="Catania T."/>
        </authorList>
    </citation>
    <scope>NUCLEOTIDE SEQUENCE</scope>
    <source>
        <strain evidence="1">S-188037</strain>
    </source>
</reference>
<organism evidence="1 2">
    <name type="scientific">Papaver atlanticum</name>
    <dbReference type="NCBI Taxonomy" id="357466"/>
    <lineage>
        <taxon>Eukaryota</taxon>
        <taxon>Viridiplantae</taxon>
        <taxon>Streptophyta</taxon>
        <taxon>Embryophyta</taxon>
        <taxon>Tracheophyta</taxon>
        <taxon>Spermatophyta</taxon>
        <taxon>Magnoliopsida</taxon>
        <taxon>Ranunculales</taxon>
        <taxon>Papaveraceae</taxon>
        <taxon>Papaveroideae</taxon>
        <taxon>Papaver</taxon>
    </lineage>
</organism>
<dbReference type="EMBL" id="JAJJMB010008256">
    <property type="protein sequence ID" value="KAI3924805.1"/>
    <property type="molecule type" value="Genomic_DNA"/>
</dbReference>
<dbReference type="Proteomes" id="UP001202328">
    <property type="component" value="Unassembled WGS sequence"/>
</dbReference>
<proteinExistence type="predicted"/>
<evidence type="ECO:0000313" key="1">
    <source>
        <dbReference type="EMBL" id="KAI3924805.1"/>
    </source>
</evidence>
<protein>
    <submittedName>
        <fullName evidence="1">Uncharacterized protein</fullName>
    </submittedName>
</protein>
<gene>
    <name evidence="1" type="ORF">MKW98_031056</name>
</gene>